<reference evidence="4 5" key="2">
    <citation type="submission" date="2018-08" db="EMBL/GenBank/DDBJ databases">
        <authorList>
            <person name="Laetsch R D."/>
            <person name="Stevens L."/>
            <person name="Kumar S."/>
            <person name="Blaxter L. M."/>
        </authorList>
    </citation>
    <scope>NUCLEOTIDE SEQUENCE [LARGE SCALE GENOMIC DNA]</scope>
</reference>
<keyword evidence="1" id="KW-0233">DNA recombination</keyword>
<keyword evidence="1" id="KW-0067">ATP-binding</keyword>
<dbReference type="Pfam" id="PF05970">
    <property type="entry name" value="PIF1"/>
    <property type="match status" value="1"/>
</dbReference>
<reference evidence="6" key="1">
    <citation type="submission" date="2016-06" db="UniProtKB">
        <authorList>
            <consortium name="WormBaseParasite"/>
        </authorList>
    </citation>
    <scope>IDENTIFICATION</scope>
</reference>
<keyword evidence="1" id="KW-0547">Nucleotide-binding</keyword>
<accession>A0A182E151</accession>
<keyword evidence="1" id="KW-0227">DNA damage</keyword>
<comment type="catalytic activity">
    <reaction evidence="1">
        <text>ATP + H2O = ADP + phosphate + H(+)</text>
        <dbReference type="Rhea" id="RHEA:13065"/>
        <dbReference type="ChEBI" id="CHEBI:15377"/>
        <dbReference type="ChEBI" id="CHEBI:15378"/>
        <dbReference type="ChEBI" id="CHEBI:30616"/>
        <dbReference type="ChEBI" id="CHEBI:43474"/>
        <dbReference type="ChEBI" id="CHEBI:456216"/>
        <dbReference type="EC" id="5.6.2.3"/>
    </reaction>
</comment>
<evidence type="ECO:0000313" key="5">
    <source>
        <dbReference type="Proteomes" id="UP000271087"/>
    </source>
</evidence>
<gene>
    <name evidence="4" type="ORF">NOO_LOCUS1684</name>
</gene>
<dbReference type="Proteomes" id="UP000271087">
    <property type="component" value="Unassembled WGS sequence"/>
</dbReference>
<dbReference type="InterPro" id="IPR010285">
    <property type="entry name" value="DNA_helicase_pif1-like_DEAD"/>
</dbReference>
<feature type="domain" description="DNA helicase Pif1-like DEAD-box helicase" evidence="2">
    <location>
        <begin position="89"/>
        <end position="159"/>
    </location>
</feature>
<dbReference type="InterPro" id="IPR027417">
    <property type="entry name" value="P-loop_NTPase"/>
</dbReference>
<keyword evidence="1" id="KW-0234">DNA repair</keyword>
<dbReference type="PANTHER" id="PTHR10492">
    <property type="match status" value="1"/>
</dbReference>
<evidence type="ECO:0000313" key="4">
    <source>
        <dbReference type="EMBL" id="VDK64683.1"/>
    </source>
</evidence>
<name>A0A182E151_ONCOC</name>
<keyword evidence="1" id="KW-0347">Helicase</keyword>
<dbReference type="EMBL" id="UYRW01000224">
    <property type="protein sequence ID" value="VDK64683.1"/>
    <property type="molecule type" value="Genomic_DNA"/>
</dbReference>
<protein>
    <recommendedName>
        <fullName evidence="1">ATP-dependent DNA helicase</fullName>
        <ecNumber evidence="1">5.6.2.3</ecNumber>
    </recommendedName>
</protein>
<dbReference type="Gene3D" id="3.40.50.300">
    <property type="entry name" value="P-loop containing nucleotide triphosphate hydrolases"/>
    <property type="match status" value="1"/>
</dbReference>
<dbReference type="PANTHER" id="PTHR10492:SF57">
    <property type="entry name" value="ATP-DEPENDENT DNA HELICASE"/>
    <property type="match status" value="1"/>
</dbReference>
<dbReference type="InterPro" id="IPR049163">
    <property type="entry name" value="Pif1-like_2B_dom"/>
</dbReference>
<sequence>MEFMVKHEVHRIRKENSNMNMDFTAEIYNEALIMIENLYLQIANKVLNQLGMPSPNRSVAASFDVELRREQSYNTADLLSYVQSHIPKLKFEQKGIYDQIMQTVNTGVGEILFLDAPGEIGKTFLIRLILEAIRFQNDIALSLASSGIAATLLPATCTIDQLRSSYIKCWKIGNGKLSVDLALGISLPYNLCNLVTSEELIEESNIQSKVVTYKSVDTVEEADEAVNYPTEFLNSFDLPEMPSHVLQLKIGVPIIMLRNIKQSKLCNDTRLASAYEGMVQGLLLVAMDVTREKVCLYKNDDLFEYKIPILVFKYALMEIGNTSKKRGYLLFIKQNAENIAWVMYNVGWAENSVVIEEMTEISNIDRQNVDGLTTGEVAQVSRETGDSPVFFRSLGPIYCLHSFPFRICEWDAESGRANGHHWPLNML</sequence>
<dbReference type="STRING" id="42157.A0A182E151"/>
<keyword evidence="1" id="KW-0378">Hydrolase</keyword>
<dbReference type="GO" id="GO:0005524">
    <property type="term" value="F:ATP binding"/>
    <property type="evidence" value="ECO:0007669"/>
    <property type="project" value="UniProtKB-KW"/>
</dbReference>
<dbReference type="WBParaSite" id="nOo.2.0.1.t01684-RA">
    <property type="protein sequence ID" value="nOo.2.0.1.t01684-RA"/>
    <property type="gene ID" value="nOo.2.0.1.g01684"/>
</dbReference>
<comment type="cofactor">
    <cofactor evidence="1">
        <name>Mg(2+)</name>
        <dbReference type="ChEBI" id="CHEBI:18420"/>
    </cofactor>
</comment>
<dbReference type="Pfam" id="PF21530">
    <property type="entry name" value="Pif1_2B_dom"/>
    <property type="match status" value="1"/>
</dbReference>
<dbReference type="GO" id="GO:0000723">
    <property type="term" value="P:telomere maintenance"/>
    <property type="evidence" value="ECO:0007669"/>
    <property type="project" value="InterPro"/>
</dbReference>
<dbReference type="EC" id="5.6.2.3" evidence="1"/>
<dbReference type="AlphaFoldDB" id="A0A182E151"/>
<dbReference type="GO" id="GO:0043139">
    <property type="term" value="F:5'-3' DNA helicase activity"/>
    <property type="evidence" value="ECO:0007669"/>
    <property type="project" value="UniProtKB-EC"/>
</dbReference>
<dbReference type="GO" id="GO:0016787">
    <property type="term" value="F:hydrolase activity"/>
    <property type="evidence" value="ECO:0007669"/>
    <property type="project" value="UniProtKB-KW"/>
</dbReference>
<dbReference type="OrthoDB" id="10056572at2759"/>
<evidence type="ECO:0000313" key="6">
    <source>
        <dbReference type="WBParaSite" id="nOo.2.0.1.t01684-RA"/>
    </source>
</evidence>
<dbReference type="GO" id="GO:0006281">
    <property type="term" value="P:DNA repair"/>
    <property type="evidence" value="ECO:0007669"/>
    <property type="project" value="UniProtKB-KW"/>
</dbReference>
<dbReference type="GO" id="GO:0006310">
    <property type="term" value="P:DNA recombination"/>
    <property type="evidence" value="ECO:0007669"/>
    <property type="project" value="UniProtKB-KW"/>
</dbReference>
<organism evidence="6">
    <name type="scientific">Onchocerca ochengi</name>
    <name type="common">Filarial nematode worm</name>
    <dbReference type="NCBI Taxonomy" id="42157"/>
    <lineage>
        <taxon>Eukaryota</taxon>
        <taxon>Metazoa</taxon>
        <taxon>Ecdysozoa</taxon>
        <taxon>Nematoda</taxon>
        <taxon>Chromadorea</taxon>
        <taxon>Rhabditida</taxon>
        <taxon>Spirurina</taxon>
        <taxon>Spiruromorpha</taxon>
        <taxon>Filarioidea</taxon>
        <taxon>Onchocercidae</taxon>
        <taxon>Onchocerca</taxon>
    </lineage>
</organism>
<evidence type="ECO:0000259" key="3">
    <source>
        <dbReference type="Pfam" id="PF21530"/>
    </source>
</evidence>
<evidence type="ECO:0000256" key="1">
    <source>
        <dbReference type="RuleBase" id="RU363044"/>
    </source>
</evidence>
<proteinExistence type="inferred from homology"/>
<comment type="similarity">
    <text evidence="1">Belongs to the helicase family.</text>
</comment>
<keyword evidence="5" id="KW-1185">Reference proteome</keyword>
<evidence type="ECO:0000259" key="2">
    <source>
        <dbReference type="Pfam" id="PF05970"/>
    </source>
</evidence>
<feature type="domain" description="DNA helicase Pif1-like 2B" evidence="3">
    <location>
        <begin position="231"/>
        <end position="271"/>
    </location>
</feature>